<dbReference type="InterPro" id="IPR029063">
    <property type="entry name" value="SAM-dependent_MTases_sf"/>
</dbReference>
<dbReference type="AlphaFoldDB" id="A0A4V1WFP5"/>
<dbReference type="InterPro" id="IPR006342">
    <property type="entry name" value="FkbM_mtfrase"/>
</dbReference>
<proteinExistence type="predicted"/>
<dbReference type="OrthoDB" id="9812600at2"/>
<dbReference type="GO" id="GO:0008168">
    <property type="term" value="F:methyltransferase activity"/>
    <property type="evidence" value="ECO:0007669"/>
    <property type="project" value="UniProtKB-KW"/>
</dbReference>
<dbReference type="NCBIfam" id="TIGR01444">
    <property type="entry name" value="fkbM_fam"/>
    <property type="match status" value="1"/>
</dbReference>
<keyword evidence="2" id="KW-0808">Transferase</keyword>
<dbReference type="GO" id="GO:0032259">
    <property type="term" value="P:methylation"/>
    <property type="evidence" value="ECO:0007669"/>
    <property type="project" value="UniProtKB-KW"/>
</dbReference>
<dbReference type="Gene3D" id="3.40.50.150">
    <property type="entry name" value="Vaccinia Virus protein VP39"/>
    <property type="match status" value="1"/>
</dbReference>
<evidence type="ECO:0000259" key="1">
    <source>
        <dbReference type="Pfam" id="PF05050"/>
    </source>
</evidence>
<accession>A0A4V1WFP5</accession>
<sequence>MKAKPFQVFNYKHKFKIIKYSIGSRLINSVPKGLKHSYEFIRWLKSQNISFIKKNGLIQFDFPIEKTNYSFSIEETSSDSDVFKQIILEEEYKHVRELMLKHKIEVLNVIDGGANVGYTSIYLSHFYPDATILALEPNKNTFKRLTHNIDSNELKKNVSCIQKGLWSKDTYLKADYSFRDKQDWSFRLEETNNEAEKLFETISVESLIETHKWETIDLFKIDIEGGEKELFQNEDELKWLDKVKVFAIEIHDEFHCREDIEAILKKNNFTLFYSGELTIGINKSCLK</sequence>
<keyword evidence="2" id="KW-0489">Methyltransferase</keyword>
<dbReference type="EMBL" id="SETE01000003">
    <property type="protein sequence ID" value="RYM33916.1"/>
    <property type="molecule type" value="Genomic_DNA"/>
</dbReference>
<evidence type="ECO:0000313" key="3">
    <source>
        <dbReference type="Proteomes" id="UP000293952"/>
    </source>
</evidence>
<feature type="domain" description="Methyltransferase FkbM" evidence="1">
    <location>
        <begin position="111"/>
        <end position="269"/>
    </location>
</feature>
<dbReference type="RefSeq" id="WP_130093357.1">
    <property type="nucleotide sequence ID" value="NZ_SETE01000003.1"/>
</dbReference>
<dbReference type="PANTHER" id="PTHR34203:SF15">
    <property type="entry name" value="SLL1173 PROTEIN"/>
    <property type="match status" value="1"/>
</dbReference>
<name>A0A4V1WFP5_9FLAO</name>
<protein>
    <submittedName>
        <fullName evidence="2">FkbM family methyltransferase</fullName>
    </submittedName>
</protein>
<evidence type="ECO:0000313" key="2">
    <source>
        <dbReference type="EMBL" id="RYM33916.1"/>
    </source>
</evidence>
<dbReference type="InterPro" id="IPR052514">
    <property type="entry name" value="SAM-dependent_MTase"/>
</dbReference>
<dbReference type="Pfam" id="PF05050">
    <property type="entry name" value="Methyltransf_21"/>
    <property type="match status" value="1"/>
</dbReference>
<comment type="caution">
    <text evidence="2">The sequence shown here is derived from an EMBL/GenBank/DDBJ whole genome shotgun (WGS) entry which is preliminary data.</text>
</comment>
<dbReference type="Proteomes" id="UP000293952">
    <property type="component" value="Unassembled WGS sequence"/>
</dbReference>
<keyword evidence="3" id="KW-1185">Reference proteome</keyword>
<organism evidence="2 3">
    <name type="scientific">Brumimicrobium glaciale</name>
    <dbReference type="NCBI Taxonomy" id="200475"/>
    <lineage>
        <taxon>Bacteria</taxon>
        <taxon>Pseudomonadati</taxon>
        <taxon>Bacteroidota</taxon>
        <taxon>Flavobacteriia</taxon>
        <taxon>Flavobacteriales</taxon>
        <taxon>Crocinitomicaceae</taxon>
        <taxon>Brumimicrobium</taxon>
    </lineage>
</organism>
<reference evidence="2 3" key="1">
    <citation type="submission" date="2019-02" db="EMBL/GenBank/DDBJ databases">
        <title>Genome sequence of the sea-ice species Brumimicrobium glaciale.</title>
        <authorList>
            <person name="Bowman J.P."/>
        </authorList>
    </citation>
    <scope>NUCLEOTIDE SEQUENCE [LARGE SCALE GENOMIC DNA]</scope>
    <source>
        <strain evidence="2 3">IC156</strain>
    </source>
</reference>
<gene>
    <name evidence="2" type="ORF">ERX46_08095</name>
</gene>
<dbReference type="PANTHER" id="PTHR34203">
    <property type="entry name" value="METHYLTRANSFERASE, FKBM FAMILY PROTEIN"/>
    <property type="match status" value="1"/>
</dbReference>
<dbReference type="SUPFAM" id="SSF53335">
    <property type="entry name" value="S-adenosyl-L-methionine-dependent methyltransferases"/>
    <property type="match status" value="1"/>
</dbReference>